<proteinExistence type="predicted"/>
<keyword evidence="3" id="KW-1185">Reference proteome</keyword>
<feature type="compositionally biased region" description="Low complexity" evidence="1">
    <location>
        <begin position="107"/>
        <end position="116"/>
    </location>
</feature>
<gene>
    <name evidence="2" type="ORF">FHS23_000572</name>
</gene>
<comment type="caution">
    <text evidence="2">The sequence shown here is derived from an EMBL/GenBank/DDBJ whole genome shotgun (WGS) entry which is preliminary data.</text>
</comment>
<accession>A0A839RYI1</accession>
<dbReference type="RefSeq" id="WP_183647259.1">
    <property type="nucleotide sequence ID" value="NZ_JACHWU010000001.1"/>
</dbReference>
<name>A0A839RYI1_9PSEU</name>
<evidence type="ECO:0000313" key="2">
    <source>
        <dbReference type="EMBL" id="MBB3049577.1"/>
    </source>
</evidence>
<reference evidence="2 3" key="1">
    <citation type="submission" date="2020-08" db="EMBL/GenBank/DDBJ databases">
        <title>Genomic Encyclopedia of Type Strains, Phase III (KMG-III): the genomes of soil and plant-associated and newly described type strains.</title>
        <authorList>
            <person name="Whitman W."/>
        </authorList>
    </citation>
    <scope>NUCLEOTIDE SEQUENCE [LARGE SCALE GENOMIC DNA]</scope>
    <source>
        <strain evidence="2 3">CECT 8577</strain>
    </source>
</reference>
<evidence type="ECO:0000313" key="3">
    <source>
        <dbReference type="Proteomes" id="UP000550714"/>
    </source>
</evidence>
<feature type="region of interest" description="Disordered" evidence="1">
    <location>
        <begin position="88"/>
        <end position="153"/>
    </location>
</feature>
<dbReference type="Proteomes" id="UP000550714">
    <property type="component" value="Unassembled WGS sequence"/>
</dbReference>
<evidence type="ECO:0000256" key="1">
    <source>
        <dbReference type="SAM" id="MobiDB-lite"/>
    </source>
</evidence>
<sequence length="153" mass="16761">MDKILGQVLRNAVWERLDMLSDLADRADEPSLVSVARSELPRLTDGWRAMLRSHEPDDGGHCPTCSTRWHRVKAPCTVWQVAHEHLVAGGLAPEQPTKRKLRRKGTPAPASAHAPSEAPPRQPDEAAIPEQTGRHMSVSPTSARHAVSGPPTR</sequence>
<organism evidence="2 3">
    <name type="scientific">Prauserella isguenensis</name>
    <dbReference type="NCBI Taxonomy" id="1470180"/>
    <lineage>
        <taxon>Bacteria</taxon>
        <taxon>Bacillati</taxon>
        <taxon>Actinomycetota</taxon>
        <taxon>Actinomycetes</taxon>
        <taxon>Pseudonocardiales</taxon>
        <taxon>Pseudonocardiaceae</taxon>
        <taxon>Prauserella</taxon>
    </lineage>
</organism>
<dbReference type="AlphaFoldDB" id="A0A839RYI1"/>
<dbReference type="EMBL" id="JACHWU010000001">
    <property type="protein sequence ID" value="MBB3049577.1"/>
    <property type="molecule type" value="Genomic_DNA"/>
</dbReference>
<protein>
    <submittedName>
        <fullName evidence="2">Uncharacterized protein</fullName>
    </submittedName>
</protein>